<gene>
    <name evidence="2" type="ORF">CUN67_24660</name>
</gene>
<dbReference type="AlphaFoldDB" id="A0A6B9G561"/>
<dbReference type="PRINTS" id="PR01595">
    <property type="entry name" value="SYCDCHAPRONE"/>
</dbReference>
<dbReference type="Gene3D" id="1.25.40.10">
    <property type="entry name" value="Tetratricopeptide repeat domain"/>
    <property type="match status" value="1"/>
</dbReference>
<dbReference type="InterPro" id="IPR005415">
    <property type="entry name" value="T3SS_Ca_resp_chp_LcrH/SycD"/>
</dbReference>
<dbReference type="InterPro" id="IPR011716">
    <property type="entry name" value="TPR-3"/>
</dbReference>
<dbReference type="EMBL" id="CP024770">
    <property type="protein sequence ID" value="QGY32188.1"/>
    <property type="molecule type" value="Genomic_DNA"/>
</dbReference>
<dbReference type="Proteomes" id="UP000502005">
    <property type="component" value="Plasmid pNE1B"/>
</dbReference>
<reference evidence="2 3" key="1">
    <citation type="submission" date="2017-11" db="EMBL/GenBank/DDBJ databases">
        <title>Genome sequence of Pantoea cypripedii NE1.</title>
        <authorList>
            <person name="Nascimento F.X."/>
        </authorList>
    </citation>
    <scope>NUCLEOTIDE SEQUENCE [LARGE SCALE GENOMIC DNA]</scope>
    <source>
        <strain evidence="2 3">NE1</strain>
        <plasmid evidence="3">pne1b</plasmid>
    </source>
</reference>
<keyword evidence="2" id="KW-0614">Plasmid</keyword>
<evidence type="ECO:0000313" key="2">
    <source>
        <dbReference type="EMBL" id="QGY32188.1"/>
    </source>
</evidence>
<protein>
    <submittedName>
        <fullName evidence="2">CesD/SycD/LcrH family type III secretion system chaperone</fullName>
    </submittedName>
</protein>
<accession>A0A6B9G561</accession>
<dbReference type="Pfam" id="PF07720">
    <property type="entry name" value="TPR_3"/>
    <property type="match status" value="1"/>
</dbReference>
<dbReference type="SUPFAM" id="SSF48452">
    <property type="entry name" value="TPR-like"/>
    <property type="match status" value="1"/>
</dbReference>
<dbReference type="InterPro" id="IPR011990">
    <property type="entry name" value="TPR-like_helical_dom_sf"/>
</dbReference>
<organism evidence="2 3">
    <name type="scientific">Pantoea cypripedii</name>
    <name type="common">Pectobacterium cypripedii</name>
    <name type="synonym">Erwinia cypripedii</name>
    <dbReference type="NCBI Taxonomy" id="55209"/>
    <lineage>
        <taxon>Bacteria</taxon>
        <taxon>Pseudomonadati</taxon>
        <taxon>Pseudomonadota</taxon>
        <taxon>Gammaproteobacteria</taxon>
        <taxon>Enterobacterales</taxon>
        <taxon>Erwiniaceae</taxon>
        <taxon>Pantoea</taxon>
    </lineage>
</organism>
<comment type="similarity">
    <text evidence="1">Belongs to the LcrH/SycD chaperone family.</text>
</comment>
<sequence>MEDTSAHPADGKADNNGLSGINVGQNMLDSLYTCAWNLYQQSKLDESLSLFNYLCMLRPLNKDYLIGVAAIYQLKKKYRRAIEFYMAASVLVENDSRPILQAGYCYLMIKKKSRARECFDIVCNAHGDPQLKLIAQGYLNAMDNPPEESH</sequence>
<name>A0A6B9G561_PANCY</name>
<proteinExistence type="inferred from homology"/>
<evidence type="ECO:0000313" key="3">
    <source>
        <dbReference type="Proteomes" id="UP000502005"/>
    </source>
</evidence>
<dbReference type="RefSeq" id="WP_208718083.1">
    <property type="nucleotide sequence ID" value="NZ_CP024770.1"/>
</dbReference>
<geneLocation type="plasmid" evidence="3">
    <name>pne1b</name>
</geneLocation>
<evidence type="ECO:0000256" key="1">
    <source>
        <dbReference type="ARBA" id="ARBA00010244"/>
    </source>
</evidence>